<keyword evidence="3" id="KW-0067">ATP-binding</keyword>
<reference evidence="4" key="1">
    <citation type="journal article" date="2021" name="Genome Biol. Evol.">
        <title>A High-Quality Reference Genome for a Parasitic Bivalve with Doubly Uniparental Inheritance (Bivalvia: Unionida).</title>
        <authorList>
            <person name="Smith C.H."/>
        </authorList>
    </citation>
    <scope>NUCLEOTIDE SEQUENCE</scope>
    <source>
        <strain evidence="4">CHS0354</strain>
    </source>
</reference>
<evidence type="ECO:0000313" key="4">
    <source>
        <dbReference type="EMBL" id="KAK3603240.1"/>
    </source>
</evidence>
<dbReference type="SUPFAM" id="SSF53067">
    <property type="entry name" value="Actin-like ATPase domain"/>
    <property type="match status" value="2"/>
</dbReference>
<dbReference type="PANTHER" id="PTHR14187:SF5">
    <property type="entry name" value="HEAT SHOCK 70 KDA PROTEIN 12A"/>
    <property type="match status" value="1"/>
</dbReference>
<dbReference type="AlphaFoldDB" id="A0AAE0W7N3"/>
<organism evidence="4 5">
    <name type="scientific">Potamilus streckersoni</name>
    <dbReference type="NCBI Taxonomy" id="2493646"/>
    <lineage>
        <taxon>Eukaryota</taxon>
        <taxon>Metazoa</taxon>
        <taxon>Spiralia</taxon>
        <taxon>Lophotrochozoa</taxon>
        <taxon>Mollusca</taxon>
        <taxon>Bivalvia</taxon>
        <taxon>Autobranchia</taxon>
        <taxon>Heteroconchia</taxon>
        <taxon>Palaeoheterodonta</taxon>
        <taxon>Unionida</taxon>
        <taxon>Unionoidea</taxon>
        <taxon>Unionidae</taxon>
        <taxon>Ambleminae</taxon>
        <taxon>Lampsilini</taxon>
        <taxon>Potamilus</taxon>
    </lineage>
</organism>
<dbReference type="CDD" id="cd10229">
    <property type="entry name" value="ASKHA_NBD_HSP70_HSPA12"/>
    <property type="match status" value="1"/>
</dbReference>
<evidence type="ECO:0000256" key="3">
    <source>
        <dbReference type="ARBA" id="ARBA00022840"/>
    </source>
</evidence>
<reference evidence="4" key="2">
    <citation type="journal article" date="2021" name="Genome Biol. Evol.">
        <title>Developing a high-quality reference genome for a parasitic bivalve with doubly uniparental inheritance (Bivalvia: Unionida).</title>
        <authorList>
            <person name="Smith C.H."/>
        </authorList>
    </citation>
    <scope>NUCLEOTIDE SEQUENCE</scope>
    <source>
        <strain evidence="4">CHS0354</strain>
        <tissue evidence="4">Mantle</tissue>
    </source>
</reference>
<evidence type="ECO:0000313" key="5">
    <source>
        <dbReference type="Proteomes" id="UP001195483"/>
    </source>
</evidence>
<proteinExistence type="inferred from homology"/>
<dbReference type="GO" id="GO:0005524">
    <property type="term" value="F:ATP binding"/>
    <property type="evidence" value="ECO:0007669"/>
    <property type="project" value="UniProtKB-KW"/>
</dbReference>
<dbReference type="EMBL" id="JAEAOA010000519">
    <property type="protein sequence ID" value="KAK3603240.1"/>
    <property type="molecule type" value="Genomic_DNA"/>
</dbReference>
<dbReference type="GO" id="GO:0140662">
    <property type="term" value="F:ATP-dependent protein folding chaperone"/>
    <property type="evidence" value="ECO:0007669"/>
    <property type="project" value="InterPro"/>
</dbReference>
<gene>
    <name evidence="4" type="ORF">CHS0354_007570</name>
</gene>
<keyword evidence="2" id="KW-0547">Nucleotide-binding</keyword>
<evidence type="ECO:0000256" key="1">
    <source>
        <dbReference type="ARBA" id="ARBA00007381"/>
    </source>
</evidence>
<dbReference type="PANTHER" id="PTHR14187">
    <property type="entry name" value="ALPHA KINASE/ELONGATION FACTOR 2 KINASE"/>
    <property type="match status" value="1"/>
</dbReference>
<evidence type="ECO:0000256" key="2">
    <source>
        <dbReference type="ARBA" id="ARBA00022741"/>
    </source>
</evidence>
<dbReference type="Gene3D" id="3.30.420.40">
    <property type="match status" value="2"/>
</dbReference>
<keyword evidence="5" id="KW-1185">Reference proteome</keyword>
<dbReference type="InterPro" id="IPR013126">
    <property type="entry name" value="Hsp_70_fam"/>
</dbReference>
<dbReference type="Gene3D" id="3.90.640.10">
    <property type="entry name" value="Actin, Chain A, domain 4"/>
    <property type="match status" value="1"/>
</dbReference>
<sequence length="476" mass="53013">MVEDITGKPLPAITVFSRAIQFMKEDFLLQFKSKIDGQMEDRDICWVLTVPAIWNESAKQFMRHAAVTAGVKNQHLRIALEPEAASLLCNYLPVKKFTTSRSQSMLQTFQKGSKYMVLDAGGGTVDITVHETMGGGKLKELYKASGGPWGGTTVDEAFKQFIIQLVGFSVFQKFSTECTDDLLDMFRGFEVKKREIQSKKESMITFRIPVSLLTLFEDEIGETLQQFVSESSVFSHQVKIVHGKIKVDAEIFKDFFRKPVHNITSFVRTLLQQHQLKGVKSIIMVGGFSECQMLQESIMSNFPEISIIIPQEPGSVVLKGAVIYGHNQGAIVERVCRYTYGIAGAKPFKKGLHREEFLEESDVGPLCSGVLIKVAEAGQSVKLNERQEAGIFKLNMEDQDTYSFPIYVSNQASPMYITDVGCEQVGCVSLSGLDISIPLEDRKVAVSVIFGGTEIEVEAREIHTGLKSNAILDFLQ</sequence>
<comment type="similarity">
    <text evidence="1">Belongs to the heat shock protein 70 family.</text>
</comment>
<reference evidence="4" key="3">
    <citation type="submission" date="2023-05" db="EMBL/GenBank/DDBJ databases">
        <authorList>
            <person name="Smith C.H."/>
        </authorList>
    </citation>
    <scope>NUCLEOTIDE SEQUENCE</scope>
    <source>
        <strain evidence="4">CHS0354</strain>
        <tissue evidence="4">Mantle</tissue>
    </source>
</reference>
<dbReference type="Proteomes" id="UP001195483">
    <property type="component" value="Unassembled WGS sequence"/>
</dbReference>
<comment type="caution">
    <text evidence="4">The sequence shown here is derived from an EMBL/GenBank/DDBJ whole genome shotgun (WGS) entry which is preliminary data.</text>
</comment>
<dbReference type="InterPro" id="IPR043129">
    <property type="entry name" value="ATPase_NBD"/>
</dbReference>
<dbReference type="Pfam" id="PF00012">
    <property type="entry name" value="HSP70"/>
    <property type="match status" value="1"/>
</dbReference>
<name>A0AAE0W7N3_9BIVA</name>
<protein>
    <recommendedName>
        <fullName evidence="6">Heat shock 70 kDa protein 12A</fullName>
    </recommendedName>
</protein>
<accession>A0AAE0W7N3</accession>
<evidence type="ECO:0008006" key="6">
    <source>
        <dbReference type="Google" id="ProtNLM"/>
    </source>
</evidence>